<keyword evidence="2" id="KW-0238">DNA-binding</keyword>
<evidence type="ECO:0000256" key="3">
    <source>
        <dbReference type="ARBA" id="ARBA00023163"/>
    </source>
</evidence>
<dbReference type="EMBL" id="JAODOP010000004">
    <property type="protein sequence ID" value="MEF3834654.1"/>
    <property type="molecule type" value="Genomic_DNA"/>
</dbReference>
<feature type="transmembrane region" description="Helical" evidence="4">
    <location>
        <begin position="169"/>
        <end position="191"/>
    </location>
</feature>
<feature type="transmembrane region" description="Helical" evidence="4">
    <location>
        <begin position="64"/>
        <end position="81"/>
    </location>
</feature>
<dbReference type="Pfam" id="PF12833">
    <property type="entry name" value="HTH_18"/>
    <property type="match status" value="1"/>
</dbReference>
<evidence type="ECO:0000256" key="2">
    <source>
        <dbReference type="ARBA" id="ARBA00023125"/>
    </source>
</evidence>
<feature type="transmembrane region" description="Helical" evidence="4">
    <location>
        <begin position="6"/>
        <end position="23"/>
    </location>
</feature>
<reference evidence="6 7" key="1">
    <citation type="submission" date="2022-09" db="EMBL/GenBank/DDBJ databases">
        <title>Genome sequencing of Flavivirga sp. MEBiC05379.</title>
        <authorList>
            <person name="Oh H.-M."/>
            <person name="Kwon K.K."/>
            <person name="Park M.J."/>
            <person name="Yang S.-H."/>
        </authorList>
    </citation>
    <scope>NUCLEOTIDE SEQUENCE [LARGE SCALE GENOMIC DNA]</scope>
    <source>
        <strain evidence="6 7">MEBiC05379</strain>
    </source>
</reference>
<dbReference type="RefSeq" id="WP_303306971.1">
    <property type="nucleotide sequence ID" value="NZ_JAODOP010000004.1"/>
</dbReference>
<keyword evidence="3" id="KW-0804">Transcription</keyword>
<dbReference type="InterPro" id="IPR009057">
    <property type="entry name" value="Homeodomain-like_sf"/>
</dbReference>
<evidence type="ECO:0000313" key="6">
    <source>
        <dbReference type="EMBL" id="MEF3834654.1"/>
    </source>
</evidence>
<feature type="transmembrane region" description="Helical" evidence="4">
    <location>
        <begin position="30"/>
        <end position="52"/>
    </location>
</feature>
<dbReference type="SMART" id="SM00342">
    <property type="entry name" value="HTH_ARAC"/>
    <property type="match status" value="1"/>
</dbReference>
<keyword evidence="7" id="KW-1185">Reference proteome</keyword>
<gene>
    <name evidence="6" type="ORF">N1F79_16065</name>
</gene>
<feature type="transmembrane region" description="Helical" evidence="4">
    <location>
        <begin position="129"/>
        <end position="148"/>
    </location>
</feature>
<dbReference type="Gene3D" id="1.10.10.60">
    <property type="entry name" value="Homeodomain-like"/>
    <property type="match status" value="1"/>
</dbReference>
<evidence type="ECO:0000256" key="4">
    <source>
        <dbReference type="SAM" id="Phobius"/>
    </source>
</evidence>
<feature type="transmembrane region" description="Helical" evidence="4">
    <location>
        <begin position="101"/>
        <end position="123"/>
    </location>
</feature>
<proteinExistence type="predicted"/>
<keyword evidence="4" id="KW-0812">Transmembrane</keyword>
<protein>
    <submittedName>
        <fullName evidence="6">AraC family transcriptional regulator</fullName>
    </submittedName>
</protein>
<keyword evidence="4" id="KW-1133">Transmembrane helix</keyword>
<dbReference type="InterPro" id="IPR018060">
    <property type="entry name" value="HTH_AraC"/>
</dbReference>
<name>A0ABU7XVW2_9FLAO</name>
<dbReference type="PANTHER" id="PTHR43280:SF2">
    <property type="entry name" value="HTH-TYPE TRANSCRIPTIONAL REGULATOR EXSA"/>
    <property type="match status" value="1"/>
</dbReference>
<feature type="transmembrane region" description="Helical" evidence="4">
    <location>
        <begin position="203"/>
        <end position="229"/>
    </location>
</feature>
<organism evidence="6 7">
    <name type="scientific">Flavivirga spongiicola</name>
    <dbReference type="NCBI Taxonomy" id="421621"/>
    <lineage>
        <taxon>Bacteria</taxon>
        <taxon>Pseudomonadati</taxon>
        <taxon>Bacteroidota</taxon>
        <taxon>Flavobacteriia</taxon>
        <taxon>Flavobacteriales</taxon>
        <taxon>Flavobacteriaceae</taxon>
        <taxon>Flavivirga</taxon>
    </lineage>
</organism>
<comment type="caution">
    <text evidence="6">The sequence shown here is derived from an EMBL/GenBank/DDBJ whole genome shotgun (WGS) entry which is preliminary data.</text>
</comment>
<sequence length="396" mass="45823">MIEAFLFLFTGIIGVVTLILMISSYRTNPFYNAFLFIIIVIISIRFLIHGSYELQIQNTFKPDKGAISLLYLVIVPCFYLYHKNLAFESRTYNLKDLKHLIFIGFLYFINTNATIQGSFLFHYGMITNLVLICLFVAYYVISIFKILSKKIWFKKDLPINSKHFNLVKNWTIYLFTINILGAIAVLSSIYTEINSEQSPSGKSMAAVLLLFWLFIYFKILTSPEILYGLPILNKKLIKFNTVKIENSKIEAPTKDNWILETNSQMSTQDLKLHNKIQSNINNYITEIDALSSKSYIFRDPKVSISDISNKLNVPASHIVYLFKYHSNSSFSEYRMYSRIQDCLTLIENDYLKTNTLESLAYKVGFSSYNPFFIAFKKITSLSPLDYISTIKKQPTS</sequence>
<evidence type="ECO:0000256" key="1">
    <source>
        <dbReference type="ARBA" id="ARBA00023015"/>
    </source>
</evidence>
<accession>A0ABU7XVW2</accession>
<evidence type="ECO:0000313" key="7">
    <source>
        <dbReference type="Proteomes" id="UP001337305"/>
    </source>
</evidence>
<dbReference type="PROSITE" id="PS01124">
    <property type="entry name" value="HTH_ARAC_FAMILY_2"/>
    <property type="match status" value="1"/>
</dbReference>
<keyword evidence="4" id="KW-0472">Membrane</keyword>
<keyword evidence="1" id="KW-0805">Transcription regulation</keyword>
<feature type="domain" description="HTH araC/xylS-type" evidence="5">
    <location>
        <begin position="274"/>
        <end position="389"/>
    </location>
</feature>
<dbReference type="PANTHER" id="PTHR43280">
    <property type="entry name" value="ARAC-FAMILY TRANSCRIPTIONAL REGULATOR"/>
    <property type="match status" value="1"/>
</dbReference>
<evidence type="ECO:0000259" key="5">
    <source>
        <dbReference type="PROSITE" id="PS01124"/>
    </source>
</evidence>
<dbReference type="SUPFAM" id="SSF46689">
    <property type="entry name" value="Homeodomain-like"/>
    <property type="match status" value="1"/>
</dbReference>
<dbReference type="Proteomes" id="UP001337305">
    <property type="component" value="Unassembled WGS sequence"/>
</dbReference>